<evidence type="ECO:0000256" key="3">
    <source>
        <dbReference type="ARBA" id="ARBA00012438"/>
    </source>
</evidence>
<dbReference type="RefSeq" id="WP_170923793.1">
    <property type="nucleotide sequence ID" value="NZ_FWXY01000010.1"/>
</dbReference>
<keyword evidence="7 14" id="KW-0812">Transmembrane</keyword>
<dbReference type="SUPFAM" id="SSF103190">
    <property type="entry name" value="Sensory domain-like"/>
    <property type="match status" value="1"/>
</dbReference>
<keyword evidence="9 17" id="KW-0418">Kinase</keyword>
<dbReference type="GO" id="GO:0005886">
    <property type="term" value="C:plasma membrane"/>
    <property type="evidence" value="ECO:0007669"/>
    <property type="project" value="UniProtKB-SubCell"/>
</dbReference>
<dbReference type="CDD" id="cd00130">
    <property type="entry name" value="PAS"/>
    <property type="match status" value="1"/>
</dbReference>
<dbReference type="GO" id="GO:0006355">
    <property type="term" value="P:regulation of DNA-templated transcription"/>
    <property type="evidence" value="ECO:0007669"/>
    <property type="project" value="InterPro"/>
</dbReference>
<comment type="subcellular location">
    <subcellularLocation>
        <location evidence="2">Cell membrane</location>
        <topology evidence="2">Multi-pass membrane protein</topology>
    </subcellularLocation>
</comment>
<organism evidence="17 18">
    <name type="scientific">Desulfocicer vacuolatum DSM 3385</name>
    <dbReference type="NCBI Taxonomy" id="1121400"/>
    <lineage>
        <taxon>Bacteria</taxon>
        <taxon>Pseudomonadati</taxon>
        <taxon>Thermodesulfobacteriota</taxon>
        <taxon>Desulfobacteria</taxon>
        <taxon>Desulfobacterales</taxon>
        <taxon>Desulfobacteraceae</taxon>
        <taxon>Desulfocicer</taxon>
    </lineage>
</organism>
<evidence type="ECO:0000256" key="2">
    <source>
        <dbReference type="ARBA" id="ARBA00004651"/>
    </source>
</evidence>
<dbReference type="InterPro" id="IPR036890">
    <property type="entry name" value="HATPase_C_sf"/>
</dbReference>
<dbReference type="InterPro" id="IPR033463">
    <property type="entry name" value="sCache_3"/>
</dbReference>
<evidence type="ECO:0000256" key="7">
    <source>
        <dbReference type="ARBA" id="ARBA00022692"/>
    </source>
</evidence>
<dbReference type="PROSITE" id="PS50109">
    <property type="entry name" value="HIS_KIN"/>
    <property type="match status" value="1"/>
</dbReference>
<evidence type="ECO:0000256" key="6">
    <source>
        <dbReference type="ARBA" id="ARBA00022679"/>
    </source>
</evidence>
<keyword evidence="5" id="KW-0597">Phosphoprotein</keyword>
<protein>
    <recommendedName>
        <fullName evidence="3">histidine kinase</fullName>
        <ecNumber evidence="3">2.7.13.3</ecNumber>
    </recommendedName>
</protein>
<dbReference type="STRING" id="1121400.SAMN02746065_11045"/>
<keyword evidence="18" id="KW-1185">Reference proteome</keyword>
<accession>A0A1W2C0J5</accession>
<dbReference type="PRINTS" id="PR00344">
    <property type="entry name" value="BCTRLSENSOR"/>
</dbReference>
<dbReference type="Pfam" id="PF00989">
    <property type="entry name" value="PAS"/>
    <property type="match status" value="1"/>
</dbReference>
<dbReference type="SUPFAM" id="SSF55890">
    <property type="entry name" value="Sporulation response regulatory protein Spo0B"/>
    <property type="match status" value="1"/>
</dbReference>
<evidence type="ECO:0000256" key="1">
    <source>
        <dbReference type="ARBA" id="ARBA00000085"/>
    </source>
</evidence>
<dbReference type="InterPro" id="IPR013767">
    <property type="entry name" value="PAS_fold"/>
</dbReference>
<evidence type="ECO:0000256" key="13">
    <source>
        <dbReference type="ARBA" id="ARBA00023136"/>
    </source>
</evidence>
<dbReference type="PANTHER" id="PTHR43547">
    <property type="entry name" value="TWO-COMPONENT HISTIDINE KINASE"/>
    <property type="match status" value="1"/>
</dbReference>
<dbReference type="InterPro" id="IPR003594">
    <property type="entry name" value="HATPase_dom"/>
</dbReference>
<evidence type="ECO:0000256" key="5">
    <source>
        <dbReference type="ARBA" id="ARBA00022553"/>
    </source>
</evidence>
<dbReference type="AlphaFoldDB" id="A0A1W2C0J5"/>
<name>A0A1W2C0J5_9BACT</name>
<evidence type="ECO:0000256" key="12">
    <source>
        <dbReference type="ARBA" id="ARBA00023012"/>
    </source>
</evidence>
<evidence type="ECO:0000256" key="14">
    <source>
        <dbReference type="SAM" id="Phobius"/>
    </source>
</evidence>
<evidence type="ECO:0000313" key="17">
    <source>
        <dbReference type="EMBL" id="SMC78699.1"/>
    </source>
</evidence>
<evidence type="ECO:0000259" key="15">
    <source>
        <dbReference type="PROSITE" id="PS50109"/>
    </source>
</evidence>
<dbReference type="Pfam" id="PF02518">
    <property type="entry name" value="HATPase_c"/>
    <property type="match status" value="1"/>
</dbReference>
<evidence type="ECO:0000256" key="9">
    <source>
        <dbReference type="ARBA" id="ARBA00022777"/>
    </source>
</evidence>
<dbReference type="Pfam" id="PF17203">
    <property type="entry name" value="sCache_3_2"/>
    <property type="match status" value="1"/>
</dbReference>
<evidence type="ECO:0000259" key="16">
    <source>
        <dbReference type="PROSITE" id="PS50112"/>
    </source>
</evidence>
<evidence type="ECO:0000256" key="8">
    <source>
        <dbReference type="ARBA" id="ARBA00022741"/>
    </source>
</evidence>
<keyword evidence="8" id="KW-0547">Nucleotide-binding</keyword>
<dbReference type="PANTHER" id="PTHR43547:SF3">
    <property type="entry name" value="SENSOR PROTEIN CITS"/>
    <property type="match status" value="1"/>
</dbReference>
<keyword evidence="6" id="KW-0808">Transferase</keyword>
<dbReference type="SMART" id="SM00091">
    <property type="entry name" value="PAS"/>
    <property type="match status" value="1"/>
</dbReference>
<dbReference type="InterPro" id="IPR005467">
    <property type="entry name" value="His_kinase_dom"/>
</dbReference>
<dbReference type="EC" id="2.7.13.3" evidence="3"/>
<dbReference type="SUPFAM" id="SSF55874">
    <property type="entry name" value="ATPase domain of HSP90 chaperone/DNA topoisomerase II/histidine kinase"/>
    <property type="match status" value="1"/>
</dbReference>
<dbReference type="InterPro" id="IPR004358">
    <property type="entry name" value="Sig_transdc_His_kin-like_C"/>
</dbReference>
<dbReference type="Gene3D" id="1.10.287.130">
    <property type="match status" value="1"/>
</dbReference>
<feature type="transmembrane region" description="Helical" evidence="14">
    <location>
        <begin position="188"/>
        <end position="207"/>
    </location>
</feature>
<dbReference type="PROSITE" id="PS50112">
    <property type="entry name" value="PAS"/>
    <property type="match status" value="1"/>
</dbReference>
<keyword evidence="12" id="KW-0902">Two-component regulatory system</keyword>
<evidence type="ECO:0000256" key="4">
    <source>
        <dbReference type="ARBA" id="ARBA00022475"/>
    </source>
</evidence>
<dbReference type="InterPro" id="IPR035965">
    <property type="entry name" value="PAS-like_dom_sf"/>
</dbReference>
<dbReference type="NCBIfam" id="TIGR00229">
    <property type="entry name" value="sensory_box"/>
    <property type="match status" value="1"/>
</dbReference>
<dbReference type="InterPro" id="IPR029151">
    <property type="entry name" value="Sensor-like_sf"/>
</dbReference>
<evidence type="ECO:0000256" key="10">
    <source>
        <dbReference type="ARBA" id="ARBA00022840"/>
    </source>
</evidence>
<sequence length="551" mass="60758">MLNFIKWVFTFFCPVSLQGQMRILVSMVVIGQLFISGAIFATFIGNTSKAQINKRALDIGHTVASVPLIHRILESGDDPQGSIQQFTETVRRQTGAEFVVVADRHSRRFSHPNPEKIGQYFVGGDENLALTKGQAYVSEAIGTLGPSLRSIVPVFNSQGSVIGFVAVGYLQREIMQTVQGYQREPATLIFMLFVVVLLGATGISGYVKRQTLGLEPRQIASLYLERQAILESIQTGIVAVDGSGNISLINQVALKYFGFESDKDLIGKSSTAVFAHSDFSMLLNSDAKESFREIHVDGQEFLFTSVPIAYSGNETGVVASFRPIEDLYRLQKELRQTRQFSEMLRVQAHEYSNKLHTLAGLLQMEAYKEALDLVTRESSGLQSLIQFLSRAVPNPTLAAIIMGKYNRALEMKVEFLLNPDSTMGQIPGDYDFNSLVTILGNLIDNALEAALCCQKQRSPCIQLFMTDIGHDLIFEIEDSGPGVPLEIQDKIFSKAYSSKTSNSAQPDIHGVGLYLVHRHVEYLNGDLILSTGDLGGALFTLILPKKNVKKA</sequence>
<gene>
    <name evidence="17" type="ORF">SAMN02746065_11045</name>
</gene>
<keyword evidence="13 14" id="KW-0472">Membrane</keyword>
<dbReference type="SUPFAM" id="SSF55785">
    <property type="entry name" value="PYP-like sensor domain (PAS domain)"/>
    <property type="match status" value="1"/>
</dbReference>
<proteinExistence type="predicted"/>
<reference evidence="17 18" key="1">
    <citation type="submission" date="2017-04" db="EMBL/GenBank/DDBJ databases">
        <authorList>
            <person name="Afonso C.L."/>
            <person name="Miller P.J."/>
            <person name="Scott M.A."/>
            <person name="Spackman E."/>
            <person name="Goraichik I."/>
            <person name="Dimitrov K.M."/>
            <person name="Suarez D.L."/>
            <person name="Swayne D.E."/>
        </authorList>
    </citation>
    <scope>NUCLEOTIDE SEQUENCE [LARGE SCALE GENOMIC DNA]</scope>
    <source>
        <strain evidence="17 18">DSM 3385</strain>
    </source>
</reference>
<feature type="domain" description="Histidine kinase" evidence="15">
    <location>
        <begin position="346"/>
        <end position="547"/>
    </location>
</feature>
<comment type="catalytic activity">
    <reaction evidence="1">
        <text>ATP + protein L-histidine = ADP + protein N-phospho-L-histidine.</text>
        <dbReference type="EC" id="2.7.13.3"/>
    </reaction>
</comment>
<evidence type="ECO:0000313" key="18">
    <source>
        <dbReference type="Proteomes" id="UP000192418"/>
    </source>
</evidence>
<dbReference type="Gene3D" id="3.30.565.10">
    <property type="entry name" value="Histidine kinase-like ATPase, C-terminal domain"/>
    <property type="match status" value="1"/>
</dbReference>
<keyword evidence="10" id="KW-0067">ATP-binding</keyword>
<keyword evidence="4" id="KW-1003">Cell membrane</keyword>
<dbReference type="SMART" id="SM00387">
    <property type="entry name" value="HATPase_c"/>
    <property type="match status" value="1"/>
</dbReference>
<dbReference type="InterPro" id="IPR000014">
    <property type="entry name" value="PAS"/>
</dbReference>
<feature type="domain" description="PAS" evidence="16">
    <location>
        <begin position="229"/>
        <end position="263"/>
    </location>
</feature>
<dbReference type="GO" id="GO:0005524">
    <property type="term" value="F:ATP binding"/>
    <property type="evidence" value="ECO:0007669"/>
    <property type="project" value="UniProtKB-KW"/>
</dbReference>
<dbReference type="EMBL" id="FWXY01000010">
    <property type="protein sequence ID" value="SMC78699.1"/>
    <property type="molecule type" value="Genomic_DNA"/>
</dbReference>
<dbReference type="Proteomes" id="UP000192418">
    <property type="component" value="Unassembled WGS sequence"/>
</dbReference>
<feature type="transmembrane region" description="Helical" evidence="14">
    <location>
        <begin position="23"/>
        <end position="45"/>
    </location>
</feature>
<keyword evidence="11 14" id="KW-1133">Transmembrane helix</keyword>
<dbReference type="GO" id="GO:0000155">
    <property type="term" value="F:phosphorelay sensor kinase activity"/>
    <property type="evidence" value="ECO:0007669"/>
    <property type="project" value="InterPro"/>
</dbReference>
<dbReference type="InterPro" id="IPR016120">
    <property type="entry name" value="Sig_transdc_His_kin_SpoOB"/>
</dbReference>
<evidence type="ECO:0000256" key="11">
    <source>
        <dbReference type="ARBA" id="ARBA00022989"/>
    </source>
</evidence>
<dbReference type="Gene3D" id="3.30.450.20">
    <property type="entry name" value="PAS domain"/>
    <property type="match status" value="2"/>
</dbReference>